<sequence length="73" mass="8193">MATILSLIFFLSFVLLALAAVLEKAESITSKTALIITVAFGLSLLIYWYGEKKVDSVTQSIQDYFAYENLYCE</sequence>
<dbReference type="STRING" id="128403.WA1_10905"/>
<comment type="caution">
    <text evidence="2">The sequence shown here is derived from an EMBL/GenBank/DDBJ whole genome shotgun (WGS) entry which is preliminary data.</text>
</comment>
<keyword evidence="1" id="KW-0812">Transmembrane</keyword>
<dbReference type="EMBL" id="ANNX02000013">
    <property type="protein sequence ID" value="KYC43560.1"/>
    <property type="molecule type" value="Genomic_DNA"/>
</dbReference>
<accession>A0A139XFT7</accession>
<evidence type="ECO:0000256" key="1">
    <source>
        <dbReference type="SAM" id="Phobius"/>
    </source>
</evidence>
<dbReference type="AlphaFoldDB" id="A0A139XFT7"/>
<name>A0A139XFT7_9CYAN</name>
<gene>
    <name evidence="2" type="ORF">WA1_10905</name>
</gene>
<keyword evidence="1" id="KW-0472">Membrane</keyword>
<evidence type="ECO:0000313" key="2">
    <source>
        <dbReference type="EMBL" id="KYC43560.1"/>
    </source>
</evidence>
<protein>
    <submittedName>
        <fullName evidence="2">Uncharacterized protein</fullName>
    </submittedName>
</protein>
<dbReference type="OrthoDB" id="517816at2"/>
<dbReference type="Proteomes" id="UP000076925">
    <property type="component" value="Unassembled WGS sequence"/>
</dbReference>
<organism evidence="2 3">
    <name type="scientific">Scytonema hofmannii PCC 7110</name>
    <dbReference type="NCBI Taxonomy" id="128403"/>
    <lineage>
        <taxon>Bacteria</taxon>
        <taxon>Bacillati</taxon>
        <taxon>Cyanobacteriota</taxon>
        <taxon>Cyanophyceae</taxon>
        <taxon>Nostocales</taxon>
        <taxon>Scytonemataceae</taxon>
        <taxon>Scytonema</taxon>
    </lineage>
</organism>
<dbReference type="RefSeq" id="WP_017750167.1">
    <property type="nucleotide sequence ID" value="NZ_KQ976354.1"/>
</dbReference>
<evidence type="ECO:0000313" key="3">
    <source>
        <dbReference type="Proteomes" id="UP000076925"/>
    </source>
</evidence>
<proteinExistence type="predicted"/>
<keyword evidence="3" id="KW-1185">Reference proteome</keyword>
<reference evidence="2 3" key="1">
    <citation type="journal article" date="2013" name="Genome Biol. Evol.">
        <title>Genomes of Stigonematalean cyanobacteria (subsection V) and the evolution of oxygenic photosynthesis from prokaryotes to plastids.</title>
        <authorList>
            <person name="Dagan T."/>
            <person name="Roettger M."/>
            <person name="Stucken K."/>
            <person name="Landan G."/>
            <person name="Koch R."/>
            <person name="Major P."/>
            <person name="Gould S.B."/>
            <person name="Goremykin V.V."/>
            <person name="Rippka R."/>
            <person name="Tandeau de Marsac N."/>
            <person name="Gugger M."/>
            <person name="Lockhart P.J."/>
            <person name="Allen J.F."/>
            <person name="Brune I."/>
            <person name="Maus I."/>
            <person name="Puhler A."/>
            <person name="Martin W.F."/>
        </authorList>
    </citation>
    <scope>NUCLEOTIDE SEQUENCE [LARGE SCALE GENOMIC DNA]</scope>
    <source>
        <strain evidence="2 3">PCC 7110</strain>
    </source>
</reference>
<feature type="transmembrane region" description="Helical" evidence="1">
    <location>
        <begin position="29"/>
        <end position="50"/>
    </location>
</feature>
<keyword evidence="1" id="KW-1133">Transmembrane helix</keyword>